<name>A0AA91ZRN1_9BACI</name>
<organism evidence="3 4">
    <name type="scientific">Bacillus pseudomycoides</name>
    <dbReference type="NCBI Taxonomy" id="64104"/>
    <lineage>
        <taxon>Bacteria</taxon>
        <taxon>Bacillati</taxon>
        <taxon>Bacillota</taxon>
        <taxon>Bacilli</taxon>
        <taxon>Bacillales</taxon>
        <taxon>Bacillaceae</taxon>
        <taxon>Bacillus</taxon>
        <taxon>Bacillus cereus group</taxon>
    </lineage>
</organism>
<dbReference type="Pfam" id="PF18546">
    <property type="entry name" value="MetOD1"/>
    <property type="match status" value="1"/>
</dbReference>
<dbReference type="RefSeq" id="WP_097898471.1">
    <property type="nucleotide sequence ID" value="NZ_NVOR01000106.1"/>
</dbReference>
<dbReference type="EMBL" id="NVOR01000106">
    <property type="protein sequence ID" value="PED80592.1"/>
    <property type="molecule type" value="Genomic_DNA"/>
</dbReference>
<sequence>MGEARTTKDEIVHLLKVDGEHTVAALAESLGITEMAVRRHLSKLEKEQIISSKMVRQYVGRPTYLYGLSQKGEDTFPKEYKQFAVDMLEDLAHIGDEEVFRQVLKARTKRMEDQLQKRVSGQDNLAYKMQEVAAIQEKNGYMVQVIKEDEHSFILKKQNCPLMAVAEKFPQLCEDEKNMYKRLFSEADVNVLANMCDGNCHCSYRIKEKK</sequence>
<evidence type="ECO:0000313" key="4">
    <source>
        <dbReference type="Proteomes" id="UP000221020"/>
    </source>
</evidence>
<dbReference type="SUPFAM" id="SSF46785">
    <property type="entry name" value="Winged helix' DNA-binding domain"/>
    <property type="match status" value="1"/>
</dbReference>
<comment type="caution">
    <text evidence="3">The sequence shown here is derived from an EMBL/GenBank/DDBJ whole genome shotgun (WGS) entry which is preliminary data.</text>
</comment>
<dbReference type="Pfam" id="PF13412">
    <property type="entry name" value="HTH_24"/>
    <property type="match status" value="1"/>
</dbReference>
<dbReference type="InterPro" id="IPR041359">
    <property type="entry name" value="MetOD1"/>
</dbReference>
<dbReference type="GO" id="GO:0003677">
    <property type="term" value="F:DNA binding"/>
    <property type="evidence" value="ECO:0007669"/>
    <property type="project" value="UniProtKB-KW"/>
</dbReference>
<dbReference type="InterPro" id="IPR036388">
    <property type="entry name" value="WH-like_DNA-bd_sf"/>
</dbReference>
<evidence type="ECO:0000313" key="3">
    <source>
        <dbReference type="EMBL" id="PED80592.1"/>
    </source>
</evidence>
<dbReference type="InterPro" id="IPR050313">
    <property type="entry name" value="Carb_Metab_HTH_regulators"/>
</dbReference>
<feature type="domain" description="Metanogen output" evidence="2">
    <location>
        <begin position="106"/>
        <end position="206"/>
    </location>
</feature>
<dbReference type="Gene3D" id="1.10.10.10">
    <property type="entry name" value="Winged helix-like DNA-binding domain superfamily/Winged helix DNA-binding domain"/>
    <property type="match status" value="1"/>
</dbReference>
<dbReference type="InterPro" id="IPR011991">
    <property type="entry name" value="ArsR-like_HTH"/>
</dbReference>
<dbReference type="InterPro" id="IPR036390">
    <property type="entry name" value="WH_DNA-bd_sf"/>
</dbReference>
<evidence type="ECO:0000259" key="2">
    <source>
        <dbReference type="Pfam" id="PF18546"/>
    </source>
</evidence>
<keyword evidence="1" id="KW-0238">DNA-binding</keyword>
<dbReference type="AlphaFoldDB" id="A0AA91ZRN1"/>
<evidence type="ECO:0000256" key="1">
    <source>
        <dbReference type="ARBA" id="ARBA00023125"/>
    </source>
</evidence>
<accession>A0AA91ZRN1</accession>
<dbReference type="PANTHER" id="PTHR30363:SF28">
    <property type="entry name" value="TRANSCRIPTIONAL REGULATORY PROTEIN-RELATED"/>
    <property type="match status" value="1"/>
</dbReference>
<reference evidence="3 4" key="1">
    <citation type="submission" date="2017-09" db="EMBL/GenBank/DDBJ databases">
        <title>Large-scale bioinformatics analysis of Bacillus genomes uncovers conserved roles of natural products in bacterial physiology.</title>
        <authorList>
            <consortium name="Agbiome Team Llc"/>
            <person name="Bleich R.M."/>
            <person name="Grubbs K.J."/>
            <person name="Santa Maria K.C."/>
            <person name="Allen S.E."/>
            <person name="Farag S."/>
            <person name="Shank E.A."/>
            <person name="Bowers A."/>
        </authorList>
    </citation>
    <scope>NUCLEOTIDE SEQUENCE [LARGE SCALE GENOMIC DNA]</scope>
    <source>
        <strain evidence="3 4">AFS092012</strain>
    </source>
</reference>
<dbReference type="CDD" id="cd00090">
    <property type="entry name" value="HTH_ARSR"/>
    <property type="match status" value="1"/>
</dbReference>
<dbReference type="Proteomes" id="UP000221020">
    <property type="component" value="Unassembled WGS sequence"/>
</dbReference>
<protein>
    <submittedName>
        <fullName evidence="3">ArsR family transcriptional regulator</fullName>
    </submittedName>
</protein>
<proteinExistence type="predicted"/>
<dbReference type="PANTHER" id="PTHR30363">
    <property type="entry name" value="HTH-TYPE TRANSCRIPTIONAL REGULATOR SRLR-RELATED"/>
    <property type="match status" value="1"/>
</dbReference>
<gene>
    <name evidence="3" type="ORF">CON65_21825</name>
</gene>